<proteinExistence type="predicted"/>
<dbReference type="EMBL" id="GGEC01084343">
    <property type="protein sequence ID" value="MBX64827.1"/>
    <property type="molecule type" value="Transcribed_RNA"/>
</dbReference>
<reference evidence="1" key="1">
    <citation type="submission" date="2018-02" db="EMBL/GenBank/DDBJ databases">
        <title>Rhizophora mucronata_Transcriptome.</title>
        <authorList>
            <person name="Meera S.P."/>
            <person name="Sreeshan A."/>
            <person name="Augustine A."/>
        </authorList>
    </citation>
    <scope>NUCLEOTIDE SEQUENCE</scope>
    <source>
        <tissue evidence="1">Leaf</tissue>
    </source>
</reference>
<organism evidence="1">
    <name type="scientific">Rhizophora mucronata</name>
    <name type="common">Asiatic mangrove</name>
    <dbReference type="NCBI Taxonomy" id="61149"/>
    <lineage>
        <taxon>Eukaryota</taxon>
        <taxon>Viridiplantae</taxon>
        <taxon>Streptophyta</taxon>
        <taxon>Embryophyta</taxon>
        <taxon>Tracheophyta</taxon>
        <taxon>Spermatophyta</taxon>
        <taxon>Magnoliopsida</taxon>
        <taxon>eudicotyledons</taxon>
        <taxon>Gunneridae</taxon>
        <taxon>Pentapetalae</taxon>
        <taxon>rosids</taxon>
        <taxon>fabids</taxon>
        <taxon>Malpighiales</taxon>
        <taxon>Rhizophoraceae</taxon>
        <taxon>Rhizophora</taxon>
    </lineage>
</organism>
<evidence type="ECO:0000313" key="1">
    <source>
        <dbReference type="EMBL" id="MBX64827.1"/>
    </source>
</evidence>
<name>A0A2P2QD56_RHIMU</name>
<sequence>MQWCMSIQMRTLQFSLTMSLPRTLTYLN</sequence>
<accession>A0A2P2QD56</accession>
<protein>
    <submittedName>
        <fullName evidence="1">Uncharacterized protein</fullName>
    </submittedName>
</protein>
<dbReference type="AlphaFoldDB" id="A0A2P2QD56"/>